<protein>
    <submittedName>
        <fullName evidence="3">Uncharacterized protein</fullName>
    </submittedName>
</protein>
<gene>
    <name evidence="3" type="ORF">G127AT_12890</name>
</gene>
<keyword evidence="2" id="KW-1133">Transmembrane helix</keyword>
<dbReference type="Proteomes" id="UP000671914">
    <property type="component" value="Chromosome"/>
</dbReference>
<organism evidence="3 4">
    <name type="scientific">Agromyces archimandritae</name>
    <dbReference type="NCBI Taxonomy" id="2781962"/>
    <lineage>
        <taxon>Bacteria</taxon>
        <taxon>Bacillati</taxon>
        <taxon>Actinomycetota</taxon>
        <taxon>Actinomycetes</taxon>
        <taxon>Micrococcales</taxon>
        <taxon>Microbacteriaceae</taxon>
        <taxon>Agromyces</taxon>
    </lineage>
</organism>
<name>A0A975IPN0_9MICO</name>
<feature type="compositionally biased region" description="Low complexity" evidence="1">
    <location>
        <begin position="94"/>
        <end position="106"/>
    </location>
</feature>
<accession>A0A975IPN0</accession>
<evidence type="ECO:0000313" key="3">
    <source>
        <dbReference type="EMBL" id="QTX04176.1"/>
    </source>
</evidence>
<proteinExistence type="predicted"/>
<dbReference type="RefSeq" id="WP_210897514.1">
    <property type="nucleotide sequence ID" value="NZ_CP071696.1"/>
</dbReference>
<keyword evidence="2" id="KW-0472">Membrane</keyword>
<evidence type="ECO:0000256" key="2">
    <source>
        <dbReference type="SAM" id="Phobius"/>
    </source>
</evidence>
<reference evidence="3" key="1">
    <citation type="submission" date="2021-03" db="EMBL/GenBank/DDBJ databases">
        <title>Agromyces archimandritus sp. nov., isolated from the cockroach Archimandrita tessellata.</title>
        <authorList>
            <person name="Guzman J."/>
            <person name="Ortuzar M."/>
            <person name="Poehlein A."/>
            <person name="Daniel R."/>
            <person name="Trujillo M."/>
            <person name="Vilcinskas A."/>
        </authorList>
    </citation>
    <scope>NUCLEOTIDE SEQUENCE</scope>
    <source>
        <strain evidence="3">G127AT</strain>
    </source>
</reference>
<evidence type="ECO:0000256" key="1">
    <source>
        <dbReference type="SAM" id="MobiDB-lite"/>
    </source>
</evidence>
<feature type="transmembrane region" description="Helical" evidence="2">
    <location>
        <begin position="37"/>
        <end position="58"/>
    </location>
</feature>
<feature type="compositionally biased region" description="Low complexity" evidence="1">
    <location>
        <begin position="114"/>
        <end position="124"/>
    </location>
</feature>
<dbReference type="KEGG" id="aarc:G127AT_12890"/>
<sequence length="124" mass="12952">MTAMLAGFTDTAVRFEGFAARLAAEEDFDPNDVTPGVVGFIVTFLIAIVVVLLIIDMVRRIRRTNYRAEVRERLAAEAAARDDELGAGDGQAVDAGEAPGPGADAPARPDEPGEAGPAEGPTGR</sequence>
<dbReference type="EMBL" id="CP071696">
    <property type="protein sequence ID" value="QTX04176.1"/>
    <property type="molecule type" value="Genomic_DNA"/>
</dbReference>
<keyword evidence="4" id="KW-1185">Reference proteome</keyword>
<feature type="region of interest" description="Disordered" evidence="1">
    <location>
        <begin position="78"/>
        <end position="124"/>
    </location>
</feature>
<dbReference type="AlphaFoldDB" id="A0A975IPN0"/>
<keyword evidence="2" id="KW-0812">Transmembrane</keyword>
<evidence type="ECO:0000313" key="4">
    <source>
        <dbReference type="Proteomes" id="UP000671914"/>
    </source>
</evidence>